<dbReference type="Proteomes" id="UP000265520">
    <property type="component" value="Unassembled WGS sequence"/>
</dbReference>
<organism evidence="2 3">
    <name type="scientific">Trifolium medium</name>
    <dbReference type="NCBI Taxonomy" id="97028"/>
    <lineage>
        <taxon>Eukaryota</taxon>
        <taxon>Viridiplantae</taxon>
        <taxon>Streptophyta</taxon>
        <taxon>Embryophyta</taxon>
        <taxon>Tracheophyta</taxon>
        <taxon>Spermatophyta</taxon>
        <taxon>Magnoliopsida</taxon>
        <taxon>eudicotyledons</taxon>
        <taxon>Gunneridae</taxon>
        <taxon>Pentapetalae</taxon>
        <taxon>rosids</taxon>
        <taxon>fabids</taxon>
        <taxon>Fabales</taxon>
        <taxon>Fabaceae</taxon>
        <taxon>Papilionoideae</taxon>
        <taxon>50 kb inversion clade</taxon>
        <taxon>NPAAA clade</taxon>
        <taxon>Hologalegina</taxon>
        <taxon>IRL clade</taxon>
        <taxon>Trifolieae</taxon>
        <taxon>Trifolium</taxon>
    </lineage>
</organism>
<evidence type="ECO:0000313" key="3">
    <source>
        <dbReference type="Proteomes" id="UP000265520"/>
    </source>
</evidence>
<evidence type="ECO:0000256" key="1">
    <source>
        <dbReference type="SAM" id="MobiDB-lite"/>
    </source>
</evidence>
<name>A0A392NWA8_9FABA</name>
<reference evidence="2 3" key="1">
    <citation type="journal article" date="2018" name="Front. Plant Sci.">
        <title>Red Clover (Trifolium pratense) and Zigzag Clover (T. medium) - A Picture of Genomic Similarities and Differences.</title>
        <authorList>
            <person name="Dluhosova J."/>
            <person name="Istvanek J."/>
            <person name="Nedelnik J."/>
            <person name="Repkova J."/>
        </authorList>
    </citation>
    <scope>NUCLEOTIDE SEQUENCE [LARGE SCALE GENOMIC DNA]</scope>
    <source>
        <strain evidence="3">cv. 10/8</strain>
        <tissue evidence="2">Leaf</tissue>
    </source>
</reference>
<evidence type="ECO:0000313" key="2">
    <source>
        <dbReference type="EMBL" id="MCI03722.1"/>
    </source>
</evidence>
<feature type="region of interest" description="Disordered" evidence="1">
    <location>
        <begin position="58"/>
        <end position="77"/>
    </location>
</feature>
<protein>
    <submittedName>
        <fullName evidence="2">Uncharacterized protein</fullName>
    </submittedName>
</protein>
<accession>A0A392NWA8</accession>
<comment type="caution">
    <text evidence="2">The sequence shown here is derived from an EMBL/GenBank/DDBJ whole genome shotgun (WGS) entry which is preliminary data.</text>
</comment>
<sequence length="117" mass="12735">MDVGHISIRPSPLTESPILMPMLDPKNSESAHLSYHRDPGLKESKIFDGPMFVDGRPVTDAPLSKHPKNTGGSSLEVEVFVDAKDDGGSSTEEWDMDVVVEGSNQDHAENKESSNKC</sequence>
<proteinExistence type="predicted"/>
<keyword evidence="3" id="KW-1185">Reference proteome</keyword>
<dbReference type="AlphaFoldDB" id="A0A392NWA8"/>
<dbReference type="EMBL" id="LXQA010053072">
    <property type="protein sequence ID" value="MCI03722.1"/>
    <property type="molecule type" value="Genomic_DNA"/>
</dbReference>
<feature type="region of interest" description="Disordered" evidence="1">
    <location>
        <begin position="1"/>
        <end position="35"/>
    </location>
</feature>